<dbReference type="AlphaFoldDB" id="A0A2U1K2J0"/>
<protein>
    <submittedName>
        <fullName evidence="1">Uncharacterized protein</fullName>
    </submittedName>
</protein>
<name>A0A2U1K2J0_9BACI</name>
<comment type="caution">
    <text evidence="1">The sequence shown here is derived from an EMBL/GenBank/DDBJ whole genome shotgun (WGS) entry which is preliminary data.</text>
</comment>
<dbReference type="OrthoDB" id="2592395at2"/>
<accession>A0A2U1K2J0</accession>
<sequence>MIKIDIGIFPKDLISEKQESGGFFPFAIDGEAPYLYDIFLLERKDEHEVEEFVSKWMDNLNEFPIVAFFGCYDFQQKEIENECLSNSIVYTAFKGEGADFYNKAIVRNTEQFNLIFPYLYANGSMNNFASFSLGKDVFSIRHPYIRNMWGKNKKTETPAVILKENTTIFWIDYDGDGMVVISNDTKYSGLTSVIKTLPNEVTYSIIDNGD</sequence>
<dbReference type="Proteomes" id="UP000245998">
    <property type="component" value="Unassembled WGS sequence"/>
</dbReference>
<keyword evidence="2" id="KW-1185">Reference proteome</keyword>
<dbReference type="RefSeq" id="WP_116554655.1">
    <property type="nucleotide sequence ID" value="NZ_QCZG01000017.1"/>
</dbReference>
<evidence type="ECO:0000313" key="1">
    <source>
        <dbReference type="EMBL" id="PWA11193.1"/>
    </source>
</evidence>
<dbReference type="EMBL" id="QCZG01000017">
    <property type="protein sequence ID" value="PWA11193.1"/>
    <property type="molecule type" value="Genomic_DNA"/>
</dbReference>
<proteinExistence type="predicted"/>
<evidence type="ECO:0000313" key="2">
    <source>
        <dbReference type="Proteomes" id="UP000245998"/>
    </source>
</evidence>
<reference evidence="1 2" key="1">
    <citation type="submission" date="2018-04" db="EMBL/GenBank/DDBJ databases">
        <title>Camelliibacillus theae gen. nov., sp. nov., isolated from Pu'er tea.</title>
        <authorList>
            <person name="Niu L."/>
        </authorList>
    </citation>
    <scope>NUCLEOTIDE SEQUENCE [LARGE SCALE GENOMIC DNA]</scope>
    <source>
        <strain evidence="1 2">T8</strain>
    </source>
</reference>
<gene>
    <name evidence="1" type="ORF">DCC39_09475</name>
</gene>
<organism evidence="1 2">
    <name type="scientific">Pueribacillus theae</name>
    <dbReference type="NCBI Taxonomy" id="2171751"/>
    <lineage>
        <taxon>Bacteria</taxon>
        <taxon>Bacillati</taxon>
        <taxon>Bacillota</taxon>
        <taxon>Bacilli</taxon>
        <taxon>Bacillales</taxon>
        <taxon>Bacillaceae</taxon>
        <taxon>Pueribacillus</taxon>
    </lineage>
</organism>